<reference evidence="1 2" key="2">
    <citation type="journal article" date="2012" name="PLoS Pathog.">
        <title>Diverse lifestyles and strategies of plant pathogenesis encoded in the genomes of eighteen Dothideomycetes fungi.</title>
        <authorList>
            <person name="Ohm R.A."/>
            <person name="Feau N."/>
            <person name="Henrissat B."/>
            <person name="Schoch C.L."/>
            <person name="Horwitz B.A."/>
            <person name="Barry K.W."/>
            <person name="Condon B.J."/>
            <person name="Copeland A.C."/>
            <person name="Dhillon B."/>
            <person name="Glaser F."/>
            <person name="Hesse C.N."/>
            <person name="Kosti I."/>
            <person name="LaButti K."/>
            <person name="Lindquist E.A."/>
            <person name="Lucas S."/>
            <person name="Salamov A.A."/>
            <person name="Bradshaw R.E."/>
            <person name="Ciuffetti L."/>
            <person name="Hamelin R.C."/>
            <person name="Kema G.H.J."/>
            <person name="Lawrence C."/>
            <person name="Scott J.A."/>
            <person name="Spatafora J.W."/>
            <person name="Turgeon B.G."/>
            <person name="de Wit P.J.G.M."/>
            <person name="Zhong S."/>
            <person name="Goodwin S.B."/>
            <person name="Grigoriev I.V."/>
        </authorList>
    </citation>
    <scope>NUCLEOTIDE SEQUENCE [LARGE SCALE GENOMIC DNA]</scope>
    <source>
        <strain evidence="2">NZE10 / CBS 128990</strain>
    </source>
</reference>
<proteinExistence type="predicted"/>
<reference evidence="2" key="1">
    <citation type="journal article" date="2012" name="PLoS Genet.">
        <title>The genomes of the fungal plant pathogens Cladosporium fulvum and Dothistroma septosporum reveal adaptation to different hosts and lifestyles but also signatures of common ancestry.</title>
        <authorList>
            <person name="de Wit P.J.G.M."/>
            <person name="van der Burgt A."/>
            <person name="Oekmen B."/>
            <person name="Stergiopoulos I."/>
            <person name="Abd-Elsalam K.A."/>
            <person name="Aerts A.L."/>
            <person name="Bahkali A.H."/>
            <person name="Beenen H.G."/>
            <person name="Chettri P."/>
            <person name="Cox M.P."/>
            <person name="Datema E."/>
            <person name="de Vries R.P."/>
            <person name="Dhillon B."/>
            <person name="Ganley A.R."/>
            <person name="Griffiths S.A."/>
            <person name="Guo Y."/>
            <person name="Hamelin R.C."/>
            <person name="Henrissat B."/>
            <person name="Kabir M.S."/>
            <person name="Jashni M.K."/>
            <person name="Kema G."/>
            <person name="Klaubauf S."/>
            <person name="Lapidus A."/>
            <person name="Levasseur A."/>
            <person name="Lindquist E."/>
            <person name="Mehrabi R."/>
            <person name="Ohm R.A."/>
            <person name="Owen T.J."/>
            <person name="Salamov A."/>
            <person name="Schwelm A."/>
            <person name="Schijlen E."/>
            <person name="Sun H."/>
            <person name="van den Burg H.A."/>
            <person name="van Ham R.C.H.J."/>
            <person name="Zhang S."/>
            <person name="Goodwin S.B."/>
            <person name="Grigoriev I.V."/>
            <person name="Collemare J."/>
            <person name="Bradshaw R.E."/>
        </authorList>
    </citation>
    <scope>NUCLEOTIDE SEQUENCE [LARGE SCALE GENOMIC DNA]</scope>
    <source>
        <strain evidence="2">NZE10 / CBS 128990</strain>
    </source>
</reference>
<dbReference type="Proteomes" id="UP000016933">
    <property type="component" value="Unassembled WGS sequence"/>
</dbReference>
<evidence type="ECO:0000313" key="1">
    <source>
        <dbReference type="EMBL" id="EME44155.1"/>
    </source>
</evidence>
<sequence>MSREMVVLIEGLTSASKEFNVLRNLAAAPTAYSTTAADLTAKLHAMLEASLCWLYQGGSWLIYAPWQVLFNISSWHLKARSAGCGIPFHLSRSRLALCDSSRECPQHRLYAGICVTIEILARTDSDLS</sequence>
<gene>
    <name evidence="1" type="ORF">DOTSEDRAFT_44424</name>
</gene>
<name>N1PP60_DOTSN</name>
<organism evidence="1 2">
    <name type="scientific">Dothistroma septosporum (strain NZE10 / CBS 128990)</name>
    <name type="common">Red band needle blight fungus</name>
    <name type="synonym">Mycosphaerella pini</name>
    <dbReference type="NCBI Taxonomy" id="675120"/>
    <lineage>
        <taxon>Eukaryota</taxon>
        <taxon>Fungi</taxon>
        <taxon>Dikarya</taxon>
        <taxon>Ascomycota</taxon>
        <taxon>Pezizomycotina</taxon>
        <taxon>Dothideomycetes</taxon>
        <taxon>Dothideomycetidae</taxon>
        <taxon>Mycosphaerellales</taxon>
        <taxon>Mycosphaerellaceae</taxon>
        <taxon>Dothistroma</taxon>
    </lineage>
</organism>
<accession>N1PP60</accession>
<dbReference type="AlphaFoldDB" id="N1PP60"/>
<evidence type="ECO:0000313" key="2">
    <source>
        <dbReference type="Proteomes" id="UP000016933"/>
    </source>
</evidence>
<keyword evidence="2" id="KW-1185">Reference proteome</keyword>
<dbReference type="HOGENOM" id="CLU_1959535_0_0_1"/>
<protein>
    <submittedName>
        <fullName evidence="1">Uncharacterized protein</fullName>
    </submittedName>
</protein>
<dbReference type="EMBL" id="KB446539">
    <property type="protein sequence ID" value="EME44155.1"/>
    <property type="molecule type" value="Genomic_DNA"/>
</dbReference>